<dbReference type="RefSeq" id="WP_211974539.1">
    <property type="nucleotide sequence ID" value="NZ_CBFHAM010000014.1"/>
</dbReference>
<dbReference type="InterPro" id="IPR050680">
    <property type="entry name" value="YpeA/RimI_acetyltransf"/>
</dbReference>
<keyword evidence="1" id="KW-0808">Transferase</keyword>
<dbReference type="CDD" id="cd04301">
    <property type="entry name" value="NAT_SF"/>
    <property type="match status" value="2"/>
</dbReference>
<dbReference type="SUPFAM" id="SSF55729">
    <property type="entry name" value="Acyl-CoA N-acyltransferases (Nat)"/>
    <property type="match status" value="2"/>
</dbReference>
<organism evidence="4 5">
    <name type="scientific">Chitinophaga hostae</name>
    <dbReference type="NCBI Taxonomy" id="2831022"/>
    <lineage>
        <taxon>Bacteria</taxon>
        <taxon>Pseudomonadati</taxon>
        <taxon>Bacteroidota</taxon>
        <taxon>Chitinophagia</taxon>
        <taxon>Chitinophagales</taxon>
        <taxon>Chitinophagaceae</taxon>
        <taxon>Chitinophaga</taxon>
    </lineage>
</organism>
<dbReference type="Proteomes" id="UP000676386">
    <property type="component" value="Unassembled WGS sequence"/>
</dbReference>
<keyword evidence="2" id="KW-0012">Acyltransferase</keyword>
<dbReference type="Gene3D" id="3.40.630.30">
    <property type="match status" value="2"/>
</dbReference>
<dbReference type="InterPro" id="IPR000182">
    <property type="entry name" value="GNAT_dom"/>
</dbReference>
<evidence type="ECO:0000313" key="4">
    <source>
        <dbReference type="EMBL" id="MBS0029452.1"/>
    </source>
</evidence>
<feature type="domain" description="N-acetyltransferase" evidence="3">
    <location>
        <begin position="2"/>
        <end position="158"/>
    </location>
</feature>
<evidence type="ECO:0000256" key="2">
    <source>
        <dbReference type="ARBA" id="ARBA00023315"/>
    </source>
</evidence>
<comment type="caution">
    <text evidence="4">The sequence shown here is derived from an EMBL/GenBank/DDBJ whole genome shotgun (WGS) entry which is preliminary data.</text>
</comment>
<keyword evidence="5" id="KW-1185">Reference proteome</keyword>
<sequence>MIFIQDFSTLHNVSTQHLCDTFNAAFSDYVVPLHLTPSILEQKMRGENLQRDYSIGAFAGNDLGGFILHATDDKIHPAILYNGGTGVVPTYRGQHLVQKMYDKFIPVYRQQGIRKIILEVISTNLPAIKAYTNSGFHKTRIIHSFKGMVDIRKASANISIKENTAPDWPLLSTFMDMIPTWSNTVGSIQREGAFTATWEAMIDGETAGYISVHKDTRRIRNIAVAPRYRRQGIGTALLQHAAEELQGGPMSIINIDEHFPEIGQFLKSAGMDHYLSQFEMENDLAFSH</sequence>
<dbReference type="PROSITE" id="PS51186">
    <property type="entry name" value="GNAT"/>
    <property type="match status" value="2"/>
</dbReference>
<feature type="domain" description="N-acetyltransferase" evidence="3">
    <location>
        <begin position="158"/>
        <end position="285"/>
    </location>
</feature>
<dbReference type="Pfam" id="PF00583">
    <property type="entry name" value="Acetyltransf_1"/>
    <property type="match status" value="2"/>
</dbReference>
<dbReference type="InterPro" id="IPR016181">
    <property type="entry name" value="Acyl_CoA_acyltransferase"/>
</dbReference>
<protein>
    <submittedName>
        <fullName evidence="4">GNAT family N-acetyltransferase</fullName>
    </submittedName>
</protein>
<accession>A0ABS5J2J6</accession>
<reference evidence="4 5" key="1">
    <citation type="submission" date="2021-04" db="EMBL/GenBank/DDBJ databases">
        <title>Chitinophaga sp. nov., isolated from the rhizosphere soil.</title>
        <authorList>
            <person name="He S."/>
        </authorList>
    </citation>
    <scope>NUCLEOTIDE SEQUENCE [LARGE SCALE GENOMIC DNA]</scope>
    <source>
        <strain evidence="4 5">2R12</strain>
    </source>
</reference>
<evidence type="ECO:0000256" key="1">
    <source>
        <dbReference type="ARBA" id="ARBA00022679"/>
    </source>
</evidence>
<dbReference type="PANTHER" id="PTHR43420">
    <property type="entry name" value="ACETYLTRANSFERASE"/>
    <property type="match status" value="1"/>
</dbReference>
<evidence type="ECO:0000313" key="5">
    <source>
        <dbReference type="Proteomes" id="UP000676386"/>
    </source>
</evidence>
<dbReference type="EMBL" id="JAGTXB010000009">
    <property type="protein sequence ID" value="MBS0029452.1"/>
    <property type="molecule type" value="Genomic_DNA"/>
</dbReference>
<gene>
    <name evidence="4" type="ORF">KE626_19160</name>
</gene>
<evidence type="ECO:0000259" key="3">
    <source>
        <dbReference type="PROSITE" id="PS51186"/>
    </source>
</evidence>
<proteinExistence type="predicted"/>
<name>A0ABS5J2J6_9BACT</name>